<gene>
    <name evidence="2" type="ORF">PECUL_23A007888</name>
</gene>
<proteinExistence type="predicted"/>
<keyword evidence="3" id="KW-1185">Reference proteome</keyword>
<reference evidence="2" key="1">
    <citation type="submission" date="2022-03" db="EMBL/GenBank/DDBJ databases">
        <authorList>
            <person name="Alioto T."/>
            <person name="Alioto T."/>
            <person name="Gomez Garrido J."/>
        </authorList>
    </citation>
    <scope>NUCLEOTIDE SEQUENCE</scope>
</reference>
<evidence type="ECO:0000313" key="3">
    <source>
        <dbReference type="Proteomes" id="UP001295444"/>
    </source>
</evidence>
<accession>A0AAD1RMD7</accession>
<name>A0AAD1RMD7_PELCU</name>
<organism evidence="2 3">
    <name type="scientific">Pelobates cultripes</name>
    <name type="common">Western spadefoot toad</name>
    <dbReference type="NCBI Taxonomy" id="61616"/>
    <lineage>
        <taxon>Eukaryota</taxon>
        <taxon>Metazoa</taxon>
        <taxon>Chordata</taxon>
        <taxon>Craniata</taxon>
        <taxon>Vertebrata</taxon>
        <taxon>Euteleostomi</taxon>
        <taxon>Amphibia</taxon>
        <taxon>Batrachia</taxon>
        <taxon>Anura</taxon>
        <taxon>Pelobatoidea</taxon>
        <taxon>Pelobatidae</taxon>
        <taxon>Pelobates</taxon>
    </lineage>
</organism>
<evidence type="ECO:0000256" key="1">
    <source>
        <dbReference type="SAM" id="MobiDB-lite"/>
    </source>
</evidence>
<feature type="region of interest" description="Disordered" evidence="1">
    <location>
        <begin position="1"/>
        <end position="30"/>
    </location>
</feature>
<dbReference type="Proteomes" id="UP001295444">
    <property type="component" value="Chromosome 03"/>
</dbReference>
<protein>
    <submittedName>
        <fullName evidence="2">Uncharacterized protein</fullName>
    </submittedName>
</protein>
<evidence type="ECO:0000313" key="2">
    <source>
        <dbReference type="EMBL" id="CAH2274316.1"/>
    </source>
</evidence>
<sequence length="95" mass="10720">MQNKMALVKESQPCPVRRPSPSWLAAGDPARLGRQRAAPSRCRILPGMAATASSRLMKNRQHGFFHNVSCLMHSIRALKSFNSITEHPFIKYEFP</sequence>
<dbReference type="AlphaFoldDB" id="A0AAD1RMD7"/>
<dbReference type="EMBL" id="OW240914">
    <property type="protein sequence ID" value="CAH2274316.1"/>
    <property type="molecule type" value="Genomic_DNA"/>
</dbReference>